<dbReference type="PANTHER" id="PTHR23419">
    <property type="entry name" value="DIVALENT CATION TOLERANCE CUTA-RELATED"/>
    <property type="match status" value="1"/>
</dbReference>
<dbReference type="eggNOG" id="COG1324">
    <property type="taxonomic scope" value="Bacteria"/>
</dbReference>
<accession>Q2N6M8</accession>
<sequence>MSALIYAPFPDRETARQVATQLLDEKLIACANLLGAMESLYEWNGERGSGEEIAVLMKTEASVLDAAVARLESLHPYDTPAVLGWKCDAAGAATTAWLGALRPAQ</sequence>
<dbReference type="EMBL" id="CP000157">
    <property type="protein sequence ID" value="ABC64663.1"/>
    <property type="molecule type" value="Genomic_DNA"/>
</dbReference>
<gene>
    <name evidence="2" type="ordered locus">ELI_12855</name>
</gene>
<proteinExistence type="inferred from homology"/>
<dbReference type="STRING" id="314225.ELI_12855"/>
<dbReference type="InterPro" id="IPR015867">
    <property type="entry name" value="N-reg_PII/ATP_PRibTrfase_C"/>
</dbReference>
<dbReference type="Gene3D" id="3.30.70.120">
    <property type="match status" value="1"/>
</dbReference>
<dbReference type="GO" id="GO:0005507">
    <property type="term" value="F:copper ion binding"/>
    <property type="evidence" value="ECO:0007669"/>
    <property type="project" value="TreeGrafter"/>
</dbReference>
<reference evidence="3" key="1">
    <citation type="journal article" date="2009" name="J. Bacteriol.">
        <title>Complete genome sequence of Erythrobacter litoralis HTCC2594.</title>
        <authorList>
            <person name="Oh H.M."/>
            <person name="Giovannoni S.J."/>
            <person name="Ferriera S."/>
            <person name="Johnson J."/>
            <person name="Cho J.C."/>
        </authorList>
    </citation>
    <scope>NUCLEOTIDE SEQUENCE [LARGE SCALE GENOMIC DNA]</scope>
    <source>
        <strain evidence="3">HTCC2594</strain>
    </source>
</reference>
<dbReference type="Proteomes" id="UP000008808">
    <property type="component" value="Chromosome"/>
</dbReference>
<keyword evidence="3" id="KW-1185">Reference proteome</keyword>
<evidence type="ECO:0000313" key="2">
    <source>
        <dbReference type="EMBL" id="ABC64663.1"/>
    </source>
</evidence>
<dbReference type="PANTHER" id="PTHR23419:SF8">
    <property type="entry name" value="FI09726P"/>
    <property type="match status" value="1"/>
</dbReference>
<dbReference type="GO" id="GO:0010038">
    <property type="term" value="P:response to metal ion"/>
    <property type="evidence" value="ECO:0007669"/>
    <property type="project" value="InterPro"/>
</dbReference>
<protein>
    <submittedName>
        <fullName evidence="2">Periplasmic divalent cation tolerance protein</fullName>
    </submittedName>
</protein>
<name>Q2N6M8_ERYLH</name>
<dbReference type="AlphaFoldDB" id="Q2N6M8"/>
<dbReference type="SUPFAM" id="SSF54913">
    <property type="entry name" value="GlnB-like"/>
    <property type="match status" value="1"/>
</dbReference>
<dbReference type="KEGG" id="eli:ELI_12855"/>
<dbReference type="Pfam" id="PF03091">
    <property type="entry name" value="CutA1"/>
    <property type="match status" value="1"/>
</dbReference>
<dbReference type="HOGENOM" id="CLU_098807_3_1_5"/>
<dbReference type="InterPro" id="IPR004323">
    <property type="entry name" value="Ion_tolerance_CutA"/>
</dbReference>
<evidence type="ECO:0000256" key="1">
    <source>
        <dbReference type="ARBA" id="ARBA00010169"/>
    </source>
</evidence>
<dbReference type="InterPro" id="IPR011322">
    <property type="entry name" value="N-reg_PII-like_a/b"/>
</dbReference>
<dbReference type="RefSeq" id="WP_011415485.1">
    <property type="nucleotide sequence ID" value="NC_007722.1"/>
</dbReference>
<comment type="similarity">
    <text evidence="1">Belongs to the CutA family.</text>
</comment>
<dbReference type="OrthoDB" id="37622at2"/>
<organism evidence="2 3">
    <name type="scientific">Erythrobacter litoralis (strain HTCC2594)</name>
    <dbReference type="NCBI Taxonomy" id="314225"/>
    <lineage>
        <taxon>Bacteria</taxon>
        <taxon>Pseudomonadati</taxon>
        <taxon>Pseudomonadota</taxon>
        <taxon>Alphaproteobacteria</taxon>
        <taxon>Sphingomonadales</taxon>
        <taxon>Erythrobacteraceae</taxon>
        <taxon>Erythrobacter/Porphyrobacter group</taxon>
        <taxon>Erythrobacter</taxon>
    </lineage>
</organism>
<evidence type="ECO:0000313" key="3">
    <source>
        <dbReference type="Proteomes" id="UP000008808"/>
    </source>
</evidence>